<evidence type="ECO:0000313" key="11">
    <source>
        <dbReference type="EMBL" id="SFS54626.1"/>
    </source>
</evidence>
<dbReference type="GO" id="GO:0005524">
    <property type="term" value="F:ATP binding"/>
    <property type="evidence" value="ECO:0007669"/>
    <property type="project" value="UniProtKB-KW"/>
</dbReference>
<keyword evidence="7" id="KW-0067">ATP-binding</keyword>
<proteinExistence type="predicted"/>
<keyword evidence="6 11" id="KW-0418">Kinase</keyword>
<accession>A0A1I6QQ92</accession>
<evidence type="ECO:0000259" key="10">
    <source>
        <dbReference type="PROSITE" id="PS50109"/>
    </source>
</evidence>
<organism evidence="11 12">
    <name type="scientific">Lutibacter maritimus</name>
    <dbReference type="NCBI Taxonomy" id="593133"/>
    <lineage>
        <taxon>Bacteria</taxon>
        <taxon>Pseudomonadati</taxon>
        <taxon>Bacteroidota</taxon>
        <taxon>Flavobacteriia</taxon>
        <taxon>Flavobacteriales</taxon>
        <taxon>Flavobacteriaceae</taxon>
        <taxon>Lutibacter</taxon>
    </lineage>
</organism>
<dbReference type="STRING" id="593133.SAMN04488006_2014"/>
<dbReference type="PANTHER" id="PTHR43065">
    <property type="entry name" value="SENSOR HISTIDINE KINASE"/>
    <property type="match status" value="1"/>
</dbReference>
<feature type="domain" description="Histidine kinase" evidence="10">
    <location>
        <begin position="182"/>
        <end position="382"/>
    </location>
</feature>
<evidence type="ECO:0000256" key="5">
    <source>
        <dbReference type="ARBA" id="ARBA00022741"/>
    </source>
</evidence>
<keyword evidence="12" id="KW-1185">Reference proteome</keyword>
<dbReference type="PANTHER" id="PTHR43065:SF46">
    <property type="entry name" value="C4-DICARBOXYLATE TRANSPORT SENSOR PROTEIN DCTB"/>
    <property type="match status" value="1"/>
</dbReference>
<name>A0A1I6QQ92_9FLAO</name>
<dbReference type="Gene3D" id="1.10.287.130">
    <property type="match status" value="1"/>
</dbReference>
<dbReference type="InterPro" id="IPR004358">
    <property type="entry name" value="Sig_transdc_His_kin-like_C"/>
</dbReference>
<evidence type="ECO:0000256" key="8">
    <source>
        <dbReference type="ARBA" id="ARBA00023012"/>
    </source>
</evidence>
<dbReference type="InterPro" id="IPR036890">
    <property type="entry name" value="HATPase_C_sf"/>
</dbReference>
<dbReference type="AlphaFoldDB" id="A0A1I6QQ92"/>
<dbReference type="GO" id="GO:0000155">
    <property type="term" value="F:phosphorelay sensor kinase activity"/>
    <property type="evidence" value="ECO:0007669"/>
    <property type="project" value="InterPro"/>
</dbReference>
<evidence type="ECO:0000256" key="7">
    <source>
        <dbReference type="ARBA" id="ARBA00022840"/>
    </source>
</evidence>
<dbReference type="SMART" id="SM00388">
    <property type="entry name" value="HisKA"/>
    <property type="match status" value="1"/>
</dbReference>
<dbReference type="PRINTS" id="PR00344">
    <property type="entry name" value="BCTRLSENSOR"/>
</dbReference>
<keyword evidence="9" id="KW-0812">Transmembrane</keyword>
<keyword evidence="9" id="KW-0472">Membrane</keyword>
<keyword evidence="8" id="KW-0902">Two-component regulatory system</keyword>
<evidence type="ECO:0000256" key="4">
    <source>
        <dbReference type="ARBA" id="ARBA00022679"/>
    </source>
</evidence>
<dbReference type="SUPFAM" id="SSF55874">
    <property type="entry name" value="ATPase domain of HSP90 chaperone/DNA topoisomerase II/histidine kinase"/>
    <property type="match status" value="1"/>
</dbReference>
<keyword evidence="4" id="KW-0808">Transferase</keyword>
<evidence type="ECO:0000256" key="6">
    <source>
        <dbReference type="ARBA" id="ARBA00022777"/>
    </source>
</evidence>
<keyword evidence="3" id="KW-0597">Phosphoprotein</keyword>
<reference evidence="12" key="1">
    <citation type="submission" date="2016-10" db="EMBL/GenBank/DDBJ databases">
        <authorList>
            <person name="Varghese N."/>
            <person name="Submissions S."/>
        </authorList>
    </citation>
    <scope>NUCLEOTIDE SEQUENCE [LARGE SCALE GENOMIC DNA]</scope>
    <source>
        <strain evidence="12">DSM 24450</strain>
    </source>
</reference>
<dbReference type="PROSITE" id="PS50109">
    <property type="entry name" value="HIS_KIN"/>
    <property type="match status" value="1"/>
</dbReference>
<keyword evidence="9" id="KW-1133">Transmembrane helix</keyword>
<comment type="catalytic activity">
    <reaction evidence="1">
        <text>ATP + protein L-histidine = ADP + protein N-phospho-L-histidine.</text>
        <dbReference type="EC" id="2.7.13.3"/>
    </reaction>
</comment>
<sequence length="382" mass="43573">MASQKNIQLIRWAVIIVSFIIVAAILWNTYAFFQKFKNEERAKMEILAGAYERSSSADLNADFSLEDKIIGKNHNIPMIITNEKDSITAWANLDSIKTLKNHYLLNQLEIMKNQNLPILVSHKRSNVKQFIYYRDSDLLTKLKYYPVALILILFLFASVIYLFFKSNKVAEQNKLWTGMAKETAHQIGTPLSSLMGWVEILRLENTDENTVAEIEKDVERLNTIAERFSKIGSNPILKKNNIVATTKNSFLYLQSRSSKQVEFKFQSIKETISVRLNIQLYSWVIENLVKNAIDAMEGKGKISLSITENDKDVLVLITDNGKGIPKSLQQKIFTPGFTTKKRGWGLGLSLAKRIIEDYHNGKINVQKSEIGKGTTFIISLKK</sequence>
<gene>
    <name evidence="11" type="ORF">SAMN04488006_2014</name>
</gene>
<evidence type="ECO:0000313" key="12">
    <source>
        <dbReference type="Proteomes" id="UP000199312"/>
    </source>
</evidence>
<feature type="transmembrane region" description="Helical" evidence="9">
    <location>
        <begin position="12"/>
        <end position="33"/>
    </location>
</feature>
<keyword evidence="5" id="KW-0547">Nucleotide-binding</keyword>
<dbReference type="InterPro" id="IPR036097">
    <property type="entry name" value="HisK_dim/P_sf"/>
</dbReference>
<dbReference type="Gene3D" id="3.30.565.10">
    <property type="entry name" value="Histidine kinase-like ATPase, C-terminal domain"/>
    <property type="match status" value="1"/>
</dbReference>
<dbReference type="Pfam" id="PF02518">
    <property type="entry name" value="HATPase_c"/>
    <property type="match status" value="1"/>
</dbReference>
<dbReference type="InterPro" id="IPR005467">
    <property type="entry name" value="His_kinase_dom"/>
</dbReference>
<evidence type="ECO:0000256" key="2">
    <source>
        <dbReference type="ARBA" id="ARBA00012438"/>
    </source>
</evidence>
<dbReference type="EMBL" id="FOZP01000004">
    <property type="protein sequence ID" value="SFS54626.1"/>
    <property type="molecule type" value="Genomic_DNA"/>
</dbReference>
<dbReference type="CDD" id="cd00075">
    <property type="entry name" value="HATPase"/>
    <property type="match status" value="1"/>
</dbReference>
<dbReference type="OrthoDB" id="9815750at2"/>
<dbReference type="Proteomes" id="UP000199312">
    <property type="component" value="Unassembled WGS sequence"/>
</dbReference>
<dbReference type="EC" id="2.7.13.3" evidence="2"/>
<dbReference type="SUPFAM" id="SSF47384">
    <property type="entry name" value="Homodimeric domain of signal transducing histidine kinase"/>
    <property type="match status" value="1"/>
</dbReference>
<evidence type="ECO:0000256" key="3">
    <source>
        <dbReference type="ARBA" id="ARBA00022553"/>
    </source>
</evidence>
<dbReference type="InterPro" id="IPR003661">
    <property type="entry name" value="HisK_dim/P_dom"/>
</dbReference>
<dbReference type="CDD" id="cd00082">
    <property type="entry name" value="HisKA"/>
    <property type="match status" value="1"/>
</dbReference>
<evidence type="ECO:0000256" key="9">
    <source>
        <dbReference type="SAM" id="Phobius"/>
    </source>
</evidence>
<feature type="transmembrane region" description="Helical" evidence="9">
    <location>
        <begin position="144"/>
        <end position="164"/>
    </location>
</feature>
<evidence type="ECO:0000256" key="1">
    <source>
        <dbReference type="ARBA" id="ARBA00000085"/>
    </source>
</evidence>
<dbReference type="RefSeq" id="WP_090225549.1">
    <property type="nucleotide sequence ID" value="NZ_FOZP01000004.1"/>
</dbReference>
<dbReference type="InterPro" id="IPR003594">
    <property type="entry name" value="HATPase_dom"/>
</dbReference>
<protein>
    <recommendedName>
        <fullName evidence="2">histidine kinase</fullName>
        <ecNumber evidence="2">2.7.13.3</ecNumber>
    </recommendedName>
</protein>
<dbReference type="SMART" id="SM00387">
    <property type="entry name" value="HATPase_c"/>
    <property type="match status" value="1"/>
</dbReference>